<dbReference type="Proteomes" id="UP001190640">
    <property type="component" value="Chromosome 3"/>
</dbReference>
<evidence type="ECO:0000256" key="11">
    <source>
        <dbReference type="SAM" id="Phobius"/>
    </source>
</evidence>
<evidence type="ECO:0000256" key="7">
    <source>
        <dbReference type="ARBA" id="ARBA00022729"/>
    </source>
</evidence>
<evidence type="ECO:0000256" key="6">
    <source>
        <dbReference type="ARBA" id="ARBA00022692"/>
    </source>
</evidence>
<dbReference type="AlphaFoldDB" id="A0AA97KV24"/>
<dbReference type="GO" id="GO:0007517">
    <property type="term" value="P:muscle organ development"/>
    <property type="evidence" value="ECO:0007669"/>
    <property type="project" value="UniProtKB-KW"/>
</dbReference>
<keyword evidence="12" id="KW-1185">Reference proteome</keyword>
<evidence type="ECO:0000256" key="1">
    <source>
        <dbReference type="ARBA" id="ARBA00004651"/>
    </source>
</evidence>
<keyword evidence="7" id="KW-0732">Signal</keyword>
<dbReference type="Gene3D" id="1.20.140.150">
    <property type="match status" value="1"/>
</dbReference>
<organism evidence="12 13">
    <name type="scientific">Eublepharis macularius</name>
    <name type="common">Leopard gecko</name>
    <name type="synonym">Cyrtodactylus macularius</name>
    <dbReference type="NCBI Taxonomy" id="481883"/>
    <lineage>
        <taxon>Eukaryota</taxon>
        <taxon>Metazoa</taxon>
        <taxon>Chordata</taxon>
        <taxon>Craniata</taxon>
        <taxon>Vertebrata</taxon>
        <taxon>Euteleostomi</taxon>
        <taxon>Lepidosauria</taxon>
        <taxon>Squamata</taxon>
        <taxon>Bifurcata</taxon>
        <taxon>Gekkota</taxon>
        <taxon>Eublepharidae</taxon>
        <taxon>Eublepharinae</taxon>
        <taxon>Eublepharis</taxon>
    </lineage>
</organism>
<name>A0AA97KV24_EUBMA</name>
<keyword evidence="9 11" id="KW-0472">Membrane</keyword>
<feature type="transmembrane region" description="Helical" evidence="11">
    <location>
        <begin position="152"/>
        <end position="170"/>
    </location>
</feature>
<reference evidence="13" key="1">
    <citation type="submission" date="2025-08" db="UniProtKB">
        <authorList>
            <consortium name="RefSeq"/>
        </authorList>
    </citation>
    <scope>IDENTIFICATION</scope>
    <source>
        <tissue evidence="13">Blood</tissue>
    </source>
</reference>
<dbReference type="PANTHER" id="PTHR32012:SF0">
    <property type="entry name" value="TRANSMEMBRANE PROTEIN 182"/>
    <property type="match status" value="1"/>
</dbReference>
<keyword evidence="4" id="KW-1003">Cell membrane</keyword>
<dbReference type="RefSeq" id="XP_054831078.1">
    <property type="nucleotide sequence ID" value="XM_054975103.1"/>
</dbReference>
<comment type="subcellular location">
    <subcellularLocation>
        <location evidence="1">Cell membrane</location>
        <topology evidence="1">Multi-pass membrane protein</topology>
    </subcellularLocation>
</comment>
<keyword evidence="5" id="KW-0517">Myogenesis</keyword>
<evidence type="ECO:0000256" key="3">
    <source>
        <dbReference type="ARBA" id="ARBA00014600"/>
    </source>
</evidence>
<evidence type="ECO:0000256" key="8">
    <source>
        <dbReference type="ARBA" id="ARBA00022989"/>
    </source>
</evidence>
<feature type="transmembrane region" description="Helical" evidence="11">
    <location>
        <begin position="199"/>
        <end position="221"/>
    </location>
</feature>
<dbReference type="InterPro" id="IPR004031">
    <property type="entry name" value="PMP22/EMP/MP20/Claudin"/>
</dbReference>
<dbReference type="InterPro" id="IPR026763">
    <property type="entry name" value="TMEM182"/>
</dbReference>
<gene>
    <name evidence="13" type="primary">TMEM182</name>
</gene>
<evidence type="ECO:0000256" key="2">
    <source>
        <dbReference type="ARBA" id="ARBA00006418"/>
    </source>
</evidence>
<evidence type="ECO:0000256" key="10">
    <source>
        <dbReference type="ARBA" id="ARBA00023180"/>
    </source>
</evidence>
<evidence type="ECO:0000256" key="4">
    <source>
        <dbReference type="ARBA" id="ARBA00022475"/>
    </source>
</evidence>
<sequence length="230" mass="26259">MKLSVAIFFGGLFGALGILFFLVSFGTDYWLLATEVERCSKDLNDSRAEITYHHEGFFWRCWFVGTKDEKTIWKFWYTNQSPSKNCTHAYLSPYPFLRDEHNSTAYDSAIIYRGFWSVLMLLAVVTVVFASFFIICAAPFGSHVLYKVGGGFFIAAGILFTLEVVMYVIWLQAMADVKNYETTKNKDCPGFTVDTRYGWSFILAPVGIFFSMFSGMLFLLVGRTIHLHSN</sequence>
<keyword evidence="8 11" id="KW-1133">Transmembrane helix</keyword>
<dbReference type="GO" id="GO:0005886">
    <property type="term" value="C:plasma membrane"/>
    <property type="evidence" value="ECO:0007669"/>
    <property type="project" value="UniProtKB-SubCell"/>
</dbReference>
<dbReference type="GeneID" id="129326769"/>
<accession>A0AA97KV24</accession>
<dbReference type="PANTHER" id="PTHR32012">
    <property type="entry name" value="TRANSMEMBRANE PROTEIN 182-RELATED"/>
    <property type="match status" value="1"/>
</dbReference>
<keyword evidence="6 11" id="KW-0812">Transmembrane</keyword>
<dbReference type="KEGG" id="emc:129326769"/>
<proteinExistence type="inferred from homology"/>
<protein>
    <recommendedName>
        <fullName evidence="3">Transmembrane protein 182</fullName>
    </recommendedName>
</protein>
<evidence type="ECO:0000313" key="13">
    <source>
        <dbReference type="RefSeq" id="XP_054831078.1"/>
    </source>
</evidence>
<keyword evidence="10" id="KW-0325">Glycoprotein</keyword>
<evidence type="ECO:0000313" key="12">
    <source>
        <dbReference type="Proteomes" id="UP001190640"/>
    </source>
</evidence>
<evidence type="ECO:0000256" key="5">
    <source>
        <dbReference type="ARBA" id="ARBA00022541"/>
    </source>
</evidence>
<dbReference type="Pfam" id="PF13903">
    <property type="entry name" value="Claudin_2"/>
    <property type="match status" value="1"/>
</dbReference>
<feature type="transmembrane region" description="Helical" evidence="11">
    <location>
        <begin position="115"/>
        <end position="140"/>
    </location>
</feature>
<comment type="similarity">
    <text evidence="2">Belongs to the TMEM182 family.</text>
</comment>
<dbReference type="CTD" id="130827"/>
<evidence type="ECO:0000256" key="9">
    <source>
        <dbReference type="ARBA" id="ARBA00023136"/>
    </source>
</evidence>